<name>A0AAD5T3R7_9FUNG</name>
<dbReference type="GO" id="GO:0016747">
    <property type="term" value="F:acyltransferase activity, transferring groups other than amino-acyl groups"/>
    <property type="evidence" value="ECO:0007669"/>
    <property type="project" value="InterPro"/>
</dbReference>
<sequence length="157" mass="17836">MIRAASVEDIPALQSLSSGDIWNPRMPLDWYTARINDSSIAPKILVWQDEQGSPIGEMMISLRPPPYLRFPQDADDGMLYLANLRVQESQRRRGVGSELVKELVKMGKEIGRGIRLECDGKKDNLIAWYGKFGFEVVEYQGNIEEYKVCGQVVMEIL</sequence>
<reference evidence="2" key="1">
    <citation type="submission" date="2020-05" db="EMBL/GenBank/DDBJ databases">
        <title>Phylogenomic resolution of chytrid fungi.</title>
        <authorList>
            <person name="Stajich J.E."/>
            <person name="Amses K."/>
            <person name="Simmons R."/>
            <person name="Seto K."/>
            <person name="Myers J."/>
            <person name="Bonds A."/>
            <person name="Quandt C.A."/>
            <person name="Barry K."/>
            <person name="Liu P."/>
            <person name="Grigoriev I."/>
            <person name="Longcore J.E."/>
            <person name="James T.Y."/>
        </authorList>
    </citation>
    <scope>NUCLEOTIDE SEQUENCE</scope>
    <source>
        <strain evidence="2">JEL0513</strain>
    </source>
</reference>
<dbReference type="Pfam" id="PF00583">
    <property type="entry name" value="Acetyltransf_1"/>
    <property type="match status" value="1"/>
</dbReference>
<dbReference type="CDD" id="cd04301">
    <property type="entry name" value="NAT_SF"/>
    <property type="match status" value="1"/>
</dbReference>
<evidence type="ECO:0000313" key="2">
    <source>
        <dbReference type="EMBL" id="KAJ3127171.1"/>
    </source>
</evidence>
<protein>
    <recommendedName>
        <fullName evidence="1">N-acetyltransferase domain-containing protein</fullName>
    </recommendedName>
</protein>
<dbReference type="EMBL" id="JADGJH010000525">
    <property type="protein sequence ID" value="KAJ3127171.1"/>
    <property type="molecule type" value="Genomic_DNA"/>
</dbReference>
<dbReference type="InterPro" id="IPR000182">
    <property type="entry name" value="GNAT_dom"/>
</dbReference>
<gene>
    <name evidence="2" type="ORF">HK100_009895</name>
</gene>
<proteinExistence type="predicted"/>
<feature type="domain" description="N-acetyltransferase" evidence="1">
    <location>
        <begin position="1"/>
        <end position="157"/>
    </location>
</feature>
<comment type="caution">
    <text evidence="2">The sequence shown here is derived from an EMBL/GenBank/DDBJ whole genome shotgun (WGS) entry which is preliminary data.</text>
</comment>
<dbReference type="SUPFAM" id="SSF55729">
    <property type="entry name" value="Acyl-CoA N-acyltransferases (Nat)"/>
    <property type="match status" value="1"/>
</dbReference>
<evidence type="ECO:0000313" key="3">
    <source>
        <dbReference type="Proteomes" id="UP001211907"/>
    </source>
</evidence>
<dbReference type="Proteomes" id="UP001211907">
    <property type="component" value="Unassembled WGS sequence"/>
</dbReference>
<dbReference type="InterPro" id="IPR016181">
    <property type="entry name" value="Acyl_CoA_acyltransferase"/>
</dbReference>
<organism evidence="2 3">
    <name type="scientific">Physocladia obscura</name>
    <dbReference type="NCBI Taxonomy" id="109957"/>
    <lineage>
        <taxon>Eukaryota</taxon>
        <taxon>Fungi</taxon>
        <taxon>Fungi incertae sedis</taxon>
        <taxon>Chytridiomycota</taxon>
        <taxon>Chytridiomycota incertae sedis</taxon>
        <taxon>Chytridiomycetes</taxon>
        <taxon>Chytridiales</taxon>
        <taxon>Chytriomycetaceae</taxon>
        <taxon>Physocladia</taxon>
    </lineage>
</organism>
<accession>A0AAD5T3R7</accession>
<dbReference type="PROSITE" id="PS51186">
    <property type="entry name" value="GNAT"/>
    <property type="match status" value="1"/>
</dbReference>
<dbReference type="Gene3D" id="3.40.630.30">
    <property type="match status" value="1"/>
</dbReference>
<dbReference type="AlphaFoldDB" id="A0AAD5T3R7"/>
<evidence type="ECO:0000259" key="1">
    <source>
        <dbReference type="PROSITE" id="PS51186"/>
    </source>
</evidence>
<keyword evidence="3" id="KW-1185">Reference proteome</keyword>